<accession>A0ACC1LUX6</accession>
<keyword evidence="2" id="KW-1185">Reference proteome</keyword>
<proteinExistence type="predicted"/>
<sequence>MGQRGKIMAAQDTCLCKISGALGVDLAPFGVIKEVDVFAPFLAGNGGSEDSWCAASFTSTVVKAMGGGQQQQMLTDGNVEFVLGMCLDYFDGVEIRPLNDRTMAMYYGLYLNALQQDLQCLAFAYRPLALDARGLSQLGWTGTDSQSVYVDIPQYNSASTVFSELGGGKKNEEEYEMEEEEEIANLPGHLTEAVRLGQLRSKTKFSQVSQNGDTGLDYTGASVQQFATEQEFLRDAVTEQIFLGLVTFAYSPKVDVCDFVEDLAVAGIRFVYFSRAKGRQSKAFAERLGLETDWNTCILLSSADDALRDDAAAGVGYVEDHDIKAQLPRGIASIRPHLRSVDDIPLQISLFAECTAATTREMITIFQENGDVVCCIGSALRDANTLTFAAADLAVGIEPIPHINGDDRSSPDQQLKG</sequence>
<evidence type="ECO:0000313" key="1">
    <source>
        <dbReference type="EMBL" id="KAJ2881922.1"/>
    </source>
</evidence>
<reference evidence="1" key="1">
    <citation type="submission" date="2022-07" db="EMBL/GenBank/DDBJ databases">
        <title>Phylogenomic reconstructions and comparative analyses of Kickxellomycotina fungi.</title>
        <authorList>
            <person name="Reynolds N.K."/>
            <person name="Stajich J.E."/>
            <person name="Barry K."/>
            <person name="Grigoriev I.V."/>
            <person name="Crous P."/>
            <person name="Smith M.E."/>
        </authorList>
    </citation>
    <scope>NUCLEOTIDE SEQUENCE</scope>
    <source>
        <strain evidence="1">CBS 190363</strain>
    </source>
</reference>
<comment type="caution">
    <text evidence="1">The sequence shown here is derived from an EMBL/GenBank/DDBJ whole genome shotgun (WGS) entry which is preliminary data.</text>
</comment>
<gene>
    <name evidence="1" type="ORF">IWW38_005729</name>
</gene>
<evidence type="ECO:0000313" key="2">
    <source>
        <dbReference type="Proteomes" id="UP001139981"/>
    </source>
</evidence>
<dbReference type="Proteomes" id="UP001139981">
    <property type="component" value="Unassembled WGS sequence"/>
</dbReference>
<name>A0ACC1LUX6_9FUNG</name>
<dbReference type="EMBL" id="JANBVB010002859">
    <property type="protein sequence ID" value="KAJ2881922.1"/>
    <property type="molecule type" value="Genomic_DNA"/>
</dbReference>
<organism evidence="1 2">
    <name type="scientific">Coemansia aciculifera</name>
    <dbReference type="NCBI Taxonomy" id="417176"/>
    <lineage>
        <taxon>Eukaryota</taxon>
        <taxon>Fungi</taxon>
        <taxon>Fungi incertae sedis</taxon>
        <taxon>Zoopagomycota</taxon>
        <taxon>Kickxellomycotina</taxon>
        <taxon>Kickxellomycetes</taxon>
        <taxon>Kickxellales</taxon>
        <taxon>Kickxellaceae</taxon>
        <taxon>Coemansia</taxon>
    </lineage>
</organism>
<feature type="non-terminal residue" evidence="1">
    <location>
        <position position="417"/>
    </location>
</feature>
<protein>
    <submittedName>
        <fullName evidence="1">Uncharacterized protein</fullName>
    </submittedName>
</protein>